<dbReference type="EMBL" id="NFZW01000005">
    <property type="protein sequence ID" value="RFA38069.1"/>
    <property type="molecule type" value="Genomic_DNA"/>
</dbReference>
<dbReference type="SMART" id="SM00871">
    <property type="entry name" value="AraC_E_bind"/>
    <property type="match status" value="1"/>
</dbReference>
<protein>
    <recommendedName>
        <fullName evidence="1">AraC effector-binding domain-containing protein</fullName>
    </recommendedName>
</protein>
<name>A0A3E0X0B9_9GAMM</name>
<dbReference type="RefSeq" id="WP_116301385.1">
    <property type="nucleotide sequence ID" value="NZ_NFZV01000004.1"/>
</dbReference>
<organism evidence="2 3">
    <name type="scientific">Alkalilimnicola ehrlichii</name>
    <dbReference type="NCBI Taxonomy" id="351052"/>
    <lineage>
        <taxon>Bacteria</taxon>
        <taxon>Pseudomonadati</taxon>
        <taxon>Pseudomonadota</taxon>
        <taxon>Gammaproteobacteria</taxon>
        <taxon>Chromatiales</taxon>
        <taxon>Ectothiorhodospiraceae</taxon>
        <taxon>Alkalilimnicola</taxon>
    </lineage>
</organism>
<dbReference type="InterPro" id="IPR010499">
    <property type="entry name" value="AraC_E-bd"/>
</dbReference>
<dbReference type="Pfam" id="PF14526">
    <property type="entry name" value="Cass2"/>
    <property type="match status" value="1"/>
</dbReference>
<accession>A0A3E0X0B9</accession>
<sequence length="156" mass="17407">MPPTLKEVSAFQVAGISVRTTNADESQPETARLPGLWERFYAGNVVEKIPDRKPDSPVYGVYSQYESDLHGAYTVTAGVAVPNRHSDDYQTAEVESGLYLVFAGKGKLPEAIIDTWSRVWAYFDGDAPYKRRYSSDFECYLGPEQVAIYIAVVEAR</sequence>
<evidence type="ECO:0000313" key="2">
    <source>
        <dbReference type="EMBL" id="RFA38069.1"/>
    </source>
</evidence>
<dbReference type="AlphaFoldDB" id="A0A3E0X0B9"/>
<reference evidence="3" key="1">
    <citation type="submission" date="2017-05" db="EMBL/GenBank/DDBJ databases">
        <authorList>
            <person name="Sharma S."/>
            <person name="Sidhu C."/>
            <person name="Pinnaka A.K."/>
        </authorList>
    </citation>
    <scope>NUCLEOTIDE SEQUENCE [LARGE SCALE GENOMIC DNA]</scope>
    <source>
        <strain evidence="3">AK93</strain>
    </source>
</reference>
<dbReference type="SUPFAM" id="SSF55136">
    <property type="entry name" value="Probable bacterial effector-binding domain"/>
    <property type="match status" value="1"/>
</dbReference>
<evidence type="ECO:0000259" key="1">
    <source>
        <dbReference type="SMART" id="SM00871"/>
    </source>
</evidence>
<dbReference type="InterPro" id="IPR029441">
    <property type="entry name" value="Cass2"/>
</dbReference>
<feature type="domain" description="AraC effector-binding" evidence="1">
    <location>
        <begin position="1"/>
        <end position="153"/>
    </location>
</feature>
<dbReference type="Proteomes" id="UP000256763">
    <property type="component" value="Unassembled WGS sequence"/>
</dbReference>
<dbReference type="InterPro" id="IPR011256">
    <property type="entry name" value="Reg_factor_effector_dom_sf"/>
</dbReference>
<dbReference type="PANTHER" id="PTHR36444:SF2">
    <property type="entry name" value="TRANSCRIPTIONAL REGULATOR PROTEIN YOBU-RELATED"/>
    <property type="match status" value="1"/>
</dbReference>
<evidence type="ECO:0000313" key="3">
    <source>
        <dbReference type="Proteomes" id="UP000256763"/>
    </source>
</evidence>
<dbReference type="InterPro" id="IPR053182">
    <property type="entry name" value="YobU-like_regulator"/>
</dbReference>
<comment type="caution">
    <text evidence="2">The sequence shown here is derived from an EMBL/GenBank/DDBJ whole genome shotgun (WGS) entry which is preliminary data.</text>
</comment>
<dbReference type="Gene3D" id="3.20.80.10">
    <property type="entry name" value="Regulatory factor, effector binding domain"/>
    <property type="match status" value="1"/>
</dbReference>
<gene>
    <name evidence="2" type="ORF">CAL65_06965</name>
</gene>
<dbReference type="OrthoDB" id="3173400at2"/>
<proteinExistence type="predicted"/>
<dbReference type="PANTHER" id="PTHR36444">
    <property type="entry name" value="TRANSCRIPTIONAL REGULATOR PROTEIN YOBU-RELATED"/>
    <property type="match status" value="1"/>
</dbReference>
<keyword evidence="3" id="KW-1185">Reference proteome</keyword>